<feature type="signal peptide" evidence="1">
    <location>
        <begin position="1"/>
        <end position="19"/>
    </location>
</feature>
<dbReference type="AlphaFoldDB" id="A0A0G9K2W4"/>
<accession>A0A0G9K2W4</accession>
<reference evidence="2 3" key="1">
    <citation type="submission" date="2014-01" db="EMBL/GenBank/DDBJ databases">
        <title>Development of a Comparative Genomic Fingerprinting Assay for High Resolution Genotyping of Arcobacter butzleri.</title>
        <authorList>
            <person name="Webb A.L."/>
            <person name="Inglis G.D."/>
            <person name="Kruczkiewicz P."/>
            <person name="Selinger L.B."/>
            <person name="Taboada E.N."/>
        </authorList>
    </citation>
    <scope>NUCLEOTIDE SEQUENCE [LARGE SCALE GENOMIC DNA]</scope>
    <source>
        <strain evidence="2 3">L348</strain>
    </source>
</reference>
<evidence type="ECO:0000256" key="1">
    <source>
        <dbReference type="SAM" id="SignalP"/>
    </source>
</evidence>
<organism evidence="2 3">
    <name type="scientific">Aliarcobacter butzleri L348</name>
    <dbReference type="NCBI Taxonomy" id="1447256"/>
    <lineage>
        <taxon>Bacteria</taxon>
        <taxon>Pseudomonadati</taxon>
        <taxon>Campylobacterota</taxon>
        <taxon>Epsilonproteobacteria</taxon>
        <taxon>Campylobacterales</taxon>
        <taxon>Arcobacteraceae</taxon>
        <taxon>Aliarcobacter</taxon>
    </lineage>
</organism>
<dbReference type="Pfam" id="PF05573">
    <property type="entry name" value="NosL"/>
    <property type="match status" value="1"/>
</dbReference>
<dbReference type="PANTHER" id="PTHR41247:SF1">
    <property type="entry name" value="HTH-TYPE TRANSCRIPTIONAL REPRESSOR YCNK"/>
    <property type="match status" value="1"/>
</dbReference>
<dbReference type="EMBL" id="JAIQ01000079">
    <property type="protein sequence ID" value="KLE00889.1"/>
    <property type="molecule type" value="Genomic_DNA"/>
</dbReference>
<comment type="caution">
    <text evidence="2">The sequence shown here is derived from an EMBL/GenBank/DDBJ whole genome shotgun (WGS) entry which is preliminary data.</text>
</comment>
<evidence type="ECO:0008006" key="4">
    <source>
        <dbReference type="Google" id="ProtNLM"/>
    </source>
</evidence>
<evidence type="ECO:0000313" key="2">
    <source>
        <dbReference type="EMBL" id="KLE00889.1"/>
    </source>
</evidence>
<dbReference type="PATRIC" id="fig|1447256.3.peg.982"/>
<dbReference type="SUPFAM" id="SSF160387">
    <property type="entry name" value="NosL/MerB-like"/>
    <property type="match status" value="1"/>
</dbReference>
<feature type="chain" id="PRO_5002578684" description="NosL protein" evidence="1">
    <location>
        <begin position="20"/>
        <end position="233"/>
    </location>
</feature>
<evidence type="ECO:0000313" key="3">
    <source>
        <dbReference type="Proteomes" id="UP000035514"/>
    </source>
</evidence>
<name>A0A0G9K2W4_9BACT</name>
<gene>
    <name evidence="2" type="ORF">AA20_05050</name>
</gene>
<dbReference type="RefSeq" id="WP_046996555.1">
    <property type="nucleotide sequence ID" value="NZ_JAIQ01000079.1"/>
</dbReference>
<keyword evidence="1" id="KW-0732">Signal</keyword>
<dbReference type="InterPro" id="IPR008719">
    <property type="entry name" value="N2O_reductase_NosL"/>
</dbReference>
<proteinExistence type="predicted"/>
<sequence>MKKSIFFMFVASLFTSLNAHDMMSHSNHMEEISKKVDIKETLIAKKGKKIFEELCDKNQIKDFTSQHEAKEFLTANAICKNLDEDKVEAVSLYLSNPLLANEKSQVIDVPKDAKCPVCGMYVAKYPKWVAKISTKSGNSYYFDGVKDMLKFYFNPSKYSKNEVSIDEITVTDYYFLEAINAKNAYFVVDSNVHGPMGKEIIPFKDETQAKKFMQDHFGKKVLKFEELDKTIFE</sequence>
<dbReference type="Gene3D" id="3.30.70.2050">
    <property type="match status" value="1"/>
</dbReference>
<protein>
    <recommendedName>
        <fullName evidence="4">NosL protein</fullName>
    </recommendedName>
</protein>
<dbReference type="PANTHER" id="PTHR41247">
    <property type="entry name" value="HTH-TYPE TRANSCRIPTIONAL REPRESSOR YCNK"/>
    <property type="match status" value="1"/>
</dbReference>
<dbReference type="Proteomes" id="UP000035514">
    <property type="component" value="Unassembled WGS sequence"/>
</dbReference>